<dbReference type="InterPro" id="IPR036291">
    <property type="entry name" value="NAD(P)-bd_dom_sf"/>
</dbReference>
<evidence type="ECO:0000259" key="1">
    <source>
        <dbReference type="Pfam" id="PF01370"/>
    </source>
</evidence>
<dbReference type="Gene3D" id="3.40.50.720">
    <property type="entry name" value="NAD(P)-binding Rossmann-like Domain"/>
    <property type="match status" value="1"/>
</dbReference>
<protein>
    <submittedName>
        <fullName evidence="2">NAD-dependent epimerase/dehydratase family protein</fullName>
    </submittedName>
</protein>
<proteinExistence type="predicted"/>
<dbReference type="OrthoDB" id="9785845at2"/>
<dbReference type="KEGG" id="huw:FPZ11_04845"/>
<name>A0A5B8M8G1_9MICO</name>
<organism evidence="2 3">
    <name type="scientific">Humibacter ginsenosidimutans</name>
    <dbReference type="NCBI Taxonomy" id="2599293"/>
    <lineage>
        <taxon>Bacteria</taxon>
        <taxon>Bacillati</taxon>
        <taxon>Actinomycetota</taxon>
        <taxon>Actinomycetes</taxon>
        <taxon>Micrococcales</taxon>
        <taxon>Microbacteriaceae</taxon>
        <taxon>Humibacter</taxon>
    </lineage>
</organism>
<sequence>MHGTGARQPPPSDEEELEALLSEPSPEVVEALRPLAGDLVVVGAGGKIGPTLCRMAATALRRAGSNSTVLAISRWTDERSRRRLDAAGVRTLAADLSDPDVYAGLPDAAAVMFLAGQKFGTTGHEGSTWWSNAGIPVLTATRYRGVPTVAYSTGNVYPLRPLALGGATESDAPAPLGEYAQSCLARERVFNHAGERWNTPTCVFRLNYAAELRYGVIVDIGRKILRGDSIDVAMPVVNIVWQRDSTAWSLRCLQLCTTPATIVNATGPETLSVRRIATILGDLLEREVAFEGEEAGDALLSDASECHALFGYPSVPALQLIRWVAHWLSHDGVQLERATKFQQRDGRF</sequence>
<accession>A0A5B8M8G1</accession>
<dbReference type="Proteomes" id="UP000320216">
    <property type="component" value="Chromosome"/>
</dbReference>
<evidence type="ECO:0000313" key="3">
    <source>
        <dbReference type="Proteomes" id="UP000320216"/>
    </source>
</evidence>
<gene>
    <name evidence="2" type="ORF">FPZ11_04845</name>
</gene>
<dbReference type="Pfam" id="PF01370">
    <property type="entry name" value="Epimerase"/>
    <property type="match status" value="1"/>
</dbReference>
<dbReference type="EMBL" id="CP042305">
    <property type="protein sequence ID" value="QDZ16703.1"/>
    <property type="molecule type" value="Genomic_DNA"/>
</dbReference>
<dbReference type="SUPFAM" id="SSF51735">
    <property type="entry name" value="NAD(P)-binding Rossmann-fold domains"/>
    <property type="match status" value="1"/>
</dbReference>
<evidence type="ECO:0000313" key="2">
    <source>
        <dbReference type="EMBL" id="QDZ16703.1"/>
    </source>
</evidence>
<dbReference type="AlphaFoldDB" id="A0A5B8M8G1"/>
<dbReference type="InterPro" id="IPR001509">
    <property type="entry name" value="Epimerase_deHydtase"/>
</dbReference>
<keyword evidence="3" id="KW-1185">Reference proteome</keyword>
<reference evidence="2 3" key="1">
    <citation type="submission" date="2019-07" db="EMBL/GenBank/DDBJ databases">
        <title>Full genome sequence of Humibacter sp. WJ7-1.</title>
        <authorList>
            <person name="Im W.-T."/>
        </authorList>
    </citation>
    <scope>NUCLEOTIDE SEQUENCE [LARGE SCALE GENOMIC DNA]</scope>
    <source>
        <strain evidence="2 3">WJ7-1</strain>
    </source>
</reference>
<feature type="domain" description="NAD-dependent epimerase/dehydratase" evidence="1">
    <location>
        <begin position="40"/>
        <end position="206"/>
    </location>
</feature>